<protein>
    <submittedName>
        <fullName evidence="1">Uncharacterized protein</fullName>
    </submittedName>
</protein>
<feature type="non-terminal residue" evidence="1">
    <location>
        <position position="123"/>
    </location>
</feature>
<proteinExistence type="predicted"/>
<reference evidence="1 2" key="1">
    <citation type="submission" date="2020-04" db="EMBL/GenBank/DDBJ databases">
        <title>Perkinsus olseni comparative genomics.</title>
        <authorList>
            <person name="Bogema D.R."/>
        </authorList>
    </citation>
    <scope>NUCLEOTIDE SEQUENCE [LARGE SCALE GENOMIC DNA]</scope>
    <source>
        <strain evidence="1">ATCC PRA-205</strain>
    </source>
</reference>
<organism evidence="1 2">
    <name type="scientific">Perkinsus olseni</name>
    <name type="common">Perkinsus atlanticus</name>
    <dbReference type="NCBI Taxonomy" id="32597"/>
    <lineage>
        <taxon>Eukaryota</taxon>
        <taxon>Sar</taxon>
        <taxon>Alveolata</taxon>
        <taxon>Perkinsozoa</taxon>
        <taxon>Perkinsea</taxon>
        <taxon>Perkinsida</taxon>
        <taxon>Perkinsidae</taxon>
        <taxon>Perkinsus</taxon>
    </lineage>
</organism>
<comment type="caution">
    <text evidence="1">The sequence shown here is derived from an EMBL/GenBank/DDBJ whole genome shotgun (WGS) entry which is preliminary data.</text>
</comment>
<feature type="non-terminal residue" evidence="1">
    <location>
        <position position="1"/>
    </location>
</feature>
<evidence type="ECO:0000313" key="2">
    <source>
        <dbReference type="Proteomes" id="UP000574390"/>
    </source>
</evidence>
<sequence>KAEPDILVFNHNIDQFIDALMEAKALVIGALNDFVTAHPVDTDRFDTEPAGRAPYGFRLLKETERTNSALKSRLIALRPMFMKNRSPKLGSHISFDTIPWASCHAPVTSVQCFGKVTVVKALI</sequence>
<dbReference type="Proteomes" id="UP000574390">
    <property type="component" value="Unassembled WGS sequence"/>
</dbReference>
<gene>
    <name evidence="1" type="ORF">FOZ62_019600</name>
</gene>
<evidence type="ECO:0000313" key="1">
    <source>
        <dbReference type="EMBL" id="KAF4753030.1"/>
    </source>
</evidence>
<dbReference type="EMBL" id="JABANM010002159">
    <property type="protein sequence ID" value="KAF4753030.1"/>
    <property type="molecule type" value="Genomic_DNA"/>
</dbReference>
<name>A0A7J6U8D8_PEROL</name>
<dbReference type="AlphaFoldDB" id="A0A7J6U8D8"/>
<accession>A0A7J6U8D8</accession>